<gene>
    <name evidence="1" type="ORF">BCV19_04040</name>
</gene>
<dbReference type="AlphaFoldDB" id="A0A2N7CH82"/>
<sequence length="387" mass="42844">MKRINFLTAAITVALVGCGDDGDDSPSQEISDAFIQESVYSTQGFTRDHLSQSYSNMVEYGSDGTIYPVRTDGSYCGAAACLDGHGMTSEEQAAAWANLSALNIHEGKTLRYRTESDVNGVSSTNPVSDDGYSRLVSVFINDNEHLTLERRALILDAVQTIEAQVGVKIFNDEILDVNLAQFDADFYLNEERKLKESIESGGERYETAKQYRNLWKGHTYNSDTTRSYDADTATHTDLEHPQYGNVIETDSYEDISEHYGVRGAITISYGTTHALLDSSQCSNYKANHSTFPFYGGDTGFKIDDKAYFTNNNWHMVNLGSHNSICKNMDTITKDIIIHELGHALGLGAHFNGFGMDGIWDERAIAVLKAIYHNPVATPISELTVVEE</sequence>
<reference evidence="2" key="1">
    <citation type="submission" date="2016-07" db="EMBL/GenBank/DDBJ databases">
        <title>Nontailed viruses are major unrecognized killers of bacteria in the ocean.</title>
        <authorList>
            <person name="Kauffman K."/>
            <person name="Hussain F."/>
            <person name="Yang J."/>
            <person name="Arevalo P."/>
            <person name="Brown J."/>
            <person name="Cutler M."/>
            <person name="Kelly L."/>
            <person name="Polz M.F."/>
        </authorList>
    </citation>
    <scope>NUCLEOTIDE SEQUENCE [LARGE SCALE GENOMIC DNA]</scope>
    <source>
        <strain evidence="2">10N.286.54.F3</strain>
    </source>
</reference>
<comment type="caution">
    <text evidence="1">The sequence shown here is derived from an EMBL/GenBank/DDBJ whole genome shotgun (WGS) entry which is preliminary data.</text>
</comment>
<accession>A0A2N7CH82</accession>
<name>A0A2N7CH82_VIBSP</name>
<evidence type="ECO:0000313" key="1">
    <source>
        <dbReference type="EMBL" id="PMF24900.1"/>
    </source>
</evidence>
<dbReference type="EMBL" id="MCSW01000125">
    <property type="protein sequence ID" value="PMF24900.1"/>
    <property type="molecule type" value="Genomic_DNA"/>
</dbReference>
<dbReference type="PROSITE" id="PS51257">
    <property type="entry name" value="PROKAR_LIPOPROTEIN"/>
    <property type="match status" value="1"/>
</dbReference>
<dbReference type="RefSeq" id="WP_102482144.1">
    <property type="nucleotide sequence ID" value="NZ_MCSW01000125.1"/>
</dbReference>
<organism evidence="1 2">
    <name type="scientific">Vibrio splendidus</name>
    <dbReference type="NCBI Taxonomy" id="29497"/>
    <lineage>
        <taxon>Bacteria</taxon>
        <taxon>Pseudomonadati</taxon>
        <taxon>Pseudomonadota</taxon>
        <taxon>Gammaproteobacteria</taxon>
        <taxon>Vibrionales</taxon>
        <taxon>Vibrionaceae</taxon>
        <taxon>Vibrio</taxon>
    </lineage>
</organism>
<dbReference type="Proteomes" id="UP000235405">
    <property type="component" value="Unassembled WGS sequence"/>
</dbReference>
<protein>
    <submittedName>
        <fullName evidence="1">Uncharacterized protein</fullName>
    </submittedName>
</protein>
<proteinExistence type="predicted"/>
<evidence type="ECO:0000313" key="2">
    <source>
        <dbReference type="Proteomes" id="UP000235405"/>
    </source>
</evidence>